<gene>
    <name evidence="1" type="ORF">C426_1061</name>
</gene>
<proteinExistence type="predicted"/>
<evidence type="ECO:0000313" key="1">
    <source>
        <dbReference type="EMBL" id="EKF51476.1"/>
    </source>
</evidence>
<organism evidence="1 2">
    <name type="scientific">Lactococcus garvieae DCC43</name>
    <dbReference type="NCBI Taxonomy" id="1231377"/>
    <lineage>
        <taxon>Bacteria</taxon>
        <taxon>Bacillati</taxon>
        <taxon>Bacillota</taxon>
        <taxon>Bacilli</taxon>
        <taxon>Lactobacillales</taxon>
        <taxon>Streptococcaceae</taxon>
        <taxon>Lactococcus</taxon>
    </lineage>
</organism>
<name>K2PVL5_9LACT</name>
<dbReference type="eggNOG" id="ENOG5031A3G">
    <property type="taxonomic scope" value="Bacteria"/>
</dbReference>
<sequence length="443" mass="50834">MVRKKVTFITAVGIIVLSTQLVGCSHNEAKNNSEVKKIEQNKKKEDTSSFNFIANKKQLETVKDFIPLFAQQLKKYNQVAEKIWPNNAITQIPVVLEDTDSKAMWKITPDGQISDFSEKEAKEMNVDRSETPGTWGYYGKQFGKFGVDSSYNVQGKNLKGGGMYFSLNAAALKDKKTWNRSPHLGSYDALVFALHENFHIFEQDKWDKLSNEQITELGTKKDQHLEDVDARLIRHQLIKELMAAIEHPKDKNLVLQALATYNQYKEKNKTDFDRAQYWDRTEGTAQYLELMTSIYTYFPEQLKTDEDINKAIQSLGKQTQSYTKSAGTVDESYDVGAMASILLDRYDSSWKNKLMKDKNTTPISLLADYFRKEKLPAYEPLNEDDKAKVLKQISDKKKEIVIYQKESLVQLKKELQGAEDATQKEMLEKEIAALEKRIAALEK</sequence>
<dbReference type="AlphaFoldDB" id="K2PVL5"/>
<dbReference type="PATRIC" id="fig|1231377.3.peg.1061"/>
<dbReference type="Proteomes" id="UP000006787">
    <property type="component" value="Unassembled WGS sequence"/>
</dbReference>
<dbReference type="RefSeq" id="WP_003135521.1">
    <property type="nucleotide sequence ID" value="NZ_AMQS01000013.1"/>
</dbReference>
<protein>
    <submittedName>
        <fullName evidence="1">Uncharacterized protein</fullName>
    </submittedName>
</protein>
<evidence type="ECO:0000313" key="2">
    <source>
        <dbReference type="Proteomes" id="UP000006787"/>
    </source>
</evidence>
<comment type="caution">
    <text evidence="1">The sequence shown here is derived from an EMBL/GenBank/DDBJ whole genome shotgun (WGS) entry which is preliminary data.</text>
</comment>
<accession>K2PVL5</accession>
<reference evidence="1 2" key="1">
    <citation type="journal article" date="2012" name="J. Bacteriol.">
        <title>Genome Sequence of the Bacteriocin-Producing Strain Lactococcus garvieae DCC43.</title>
        <authorList>
            <person name="Gabrielsen C."/>
            <person name="Brede D.A."/>
            <person name="Hernandez P.E."/>
            <person name="Nes I.F."/>
            <person name="Diep D.B."/>
        </authorList>
    </citation>
    <scope>NUCLEOTIDE SEQUENCE [LARGE SCALE GENOMIC DNA]</scope>
    <source>
        <strain evidence="1 2">DCC43</strain>
    </source>
</reference>
<dbReference type="EMBL" id="AMQS01000013">
    <property type="protein sequence ID" value="EKF51476.1"/>
    <property type="molecule type" value="Genomic_DNA"/>
</dbReference>